<dbReference type="InterPro" id="IPR001509">
    <property type="entry name" value="Epimerase_deHydtase"/>
</dbReference>
<dbReference type="SUPFAM" id="SSF51735">
    <property type="entry name" value="NAD(P)-binding Rossmann-fold domains"/>
    <property type="match status" value="1"/>
</dbReference>
<dbReference type="Gene3D" id="3.40.50.720">
    <property type="entry name" value="NAD(P)-binding Rossmann-like Domain"/>
    <property type="match status" value="2"/>
</dbReference>
<keyword evidence="3" id="KW-1185">Reference proteome</keyword>
<dbReference type="VEuPathDB" id="FungiDB:TAPDE_005409"/>
<dbReference type="Pfam" id="PF01370">
    <property type="entry name" value="Epimerase"/>
    <property type="match status" value="2"/>
</dbReference>
<dbReference type="eggNOG" id="KOG1371">
    <property type="taxonomic scope" value="Eukaryota"/>
</dbReference>
<sequence>MASRQIESTPTMQKFITVEQARAAMVGKPIVLVTGGCGYIGSHTTLELLVAGWSVVVLDNLCNSNLEALNRVYYLAREYYMSMGSSIPSSQFPQLHFVKADIRERQQVANVLQAYNAAATTRLNIVQIGAERNSYRNASVSFQTVKTATPLKTSVEGAGKVTHVIHFAALKAVGESAQKPLEYYYTNVCGLLNVLSVLDEFEVKNIVFSSSAVVYGSTNGSYISEDSVCTGGRGQGAGMLTNPYGRTKWMDEEILNDWCIANPSVQALALRYFNPTGCHPSGLIGEDPAGIPTNLMPIVLQTYQRRRSKVAVYGSDYDTKDGSGVRDFIHVVDLAKGHILKAQASPL</sequence>
<reference evidence="2 3" key="1">
    <citation type="journal article" date="2013" name="MBio">
        <title>Genome sequencing of the plant pathogen Taphrina deformans, the causal agent of peach leaf curl.</title>
        <authorList>
            <person name="Cisse O.H."/>
            <person name="Almeida J.M.G.C.F."/>
            <person name="Fonseca A."/>
            <person name="Kumar A.A."/>
            <person name="Salojaervi J."/>
            <person name="Overmyer K."/>
            <person name="Hauser P.M."/>
            <person name="Pagni M."/>
        </authorList>
    </citation>
    <scope>NUCLEOTIDE SEQUENCE [LARGE SCALE GENOMIC DNA]</scope>
    <source>
        <strain evidence="3">PYCC 5710 / ATCC 11124 / CBS 356.35 / IMI 108563 / JCM 9778 / NBRC 8474</strain>
    </source>
</reference>
<organism evidence="2 3">
    <name type="scientific">Taphrina deformans (strain PYCC 5710 / ATCC 11124 / CBS 356.35 / IMI 108563 / JCM 9778 / NBRC 8474)</name>
    <name type="common">Peach leaf curl fungus</name>
    <name type="synonym">Lalaria deformans</name>
    <dbReference type="NCBI Taxonomy" id="1097556"/>
    <lineage>
        <taxon>Eukaryota</taxon>
        <taxon>Fungi</taxon>
        <taxon>Dikarya</taxon>
        <taxon>Ascomycota</taxon>
        <taxon>Taphrinomycotina</taxon>
        <taxon>Taphrinomycetes</taxon>
        <taxon>Taphrinales</taxon>
        <taxon>Taphrinaceae</taxon>
        <taxon>Taphrina</taxon>
    </lineage>
</organism>
<gene>
    <name evidence="2" type="ORF">TAPDE_005409</name>
</gene>
<dbReference type="PANTHER" id="PTHR43725:SF3">
    <property type="entry name" value="UDP-GLUCOSE 4-EPIMERASE (EUROFUNG)"/>
    <property type="match status" value="1"/>
</dbReference>
<dbReference type="GO" id="GO:0005996">
    <property type="term" value="P:monosaccharide metabolic process"/>
    <property type="evidence" value="ECO:0007669"/>
    <property type="project" value="TreeGrafter"/>
</dbReference>
<feature type="domain" description="NAD-dependent epimerase/dehydratase" evidence="1">
    <location>
        <begin position="31"/>
        <end position="119"/>
    </location>
</feature>
<evidence type="ECO:0000313" key="2">
    <source>
        <dbReference type="EMBL" id="CCG84861.1"/>
    </source>
</evidence>
<dbReference type="AlphaFoldDB" id="R4XNN9"/>
<dbReference type="GO" id="GO:0005829">
    <property type="term" value="C:cytosol"/>
    <property type="evidence" value="ECO:0007669"/>
    <property type="project" value="TreeGrafter"/>
</dbReference>
<evidence type="ECO:0000259" key="1">
    <source>
        <dbReference type="Pfam" id="PF01370"/>
    </source>
</evidence>
<dbReference type="EMBL" id="CAHR02000329">
    <property type="protein sequence ID" value="CCG84861.1"/>
    <property type="molecule type" value="Genomic_DNA"/>
</dbReference>
<comment type="caution">
    <text evidence="2">The sequence shown here is derived from an EMBL/GenBank/DDBJ whole genome shotgun (WGS) entry which is preliminary data.</text>
</comment>
<dbReference type="Proteomes" id="UP000013776">
    <property type="component" value="Unassembled WGS sequence"/>
</dbReference>
<dbReference type="InterPro" id="IPR036291">
    <property type="entry name" value="NAD(P)-bd_dom_sf"/>
</dbReference>
<dbReference type="OrthoDB" id="9402762at2759"/>
<dbReference type="GO" id="GO:0003978">
    <property type="term" value="F:UDP-glucose 4-epimerase activity"/>
    <property type="evidence" value="ECO:0007669"/>
    <property type="project" value="TreeGrafter"/>
</dbReference>
<accession>R4XNN9</accession>
<proteinExistence type="predicted"/>
<protein>
    <recommendedName>
        <fullName evidence="1">NAD-dependent epimerase/dehydratase domain-containing protein</fullName>
    </recommendedName>
</protein>
<evidence type="ECO:0000313" key="3">
    <source>
        <dbReference type="Proteomes" id="UP000013776"/>
    </source>
</evidence>
<feature type="domain" description="NAD-dependent epimerase/dehydratase" evidence="1">
    <location>
        <begin position="155"/>
        <end position="343"/>
    </location>
</feature>
<dbReference type="PANTHER" id="PTHR43725">
    <property type="entry name" value="UDP-GLUCOSE 4-EPIMERASE"/>
    <property type="match status" value="1"/>
</dbReference>
<dbReference type="Gene3D" id="3.90.25.10">
    <property type="entry name" value="UDP-galactose 4-epimerase, domain 1"/>
    <property type="match status" value="1"/>
</dbReference>
<name>R4XNN9_TAPDE</name>
<dbReference type="STRING" id="1097556.R4XNN9"/>